<accession>A0A1B6EVT3</accession>
<dbReference type="AlphaFoldDB" id="A0A1B6EVT3"/>
<evidence type="ECO:0000256" key="5">
    <source>
        <dbReference type="ARBA" id="ARBA00023157"/>
    </source>
</evidence>
<dbReference type="InterPro" id="IPR052065">
    <property type="entry name" value="Compl_asym_regulator"/>
</dbReference>
<evidence type="ECO:0000259" key="6">
    <source>
        <dbReference type="PROSITE" id="PS50835"/>
    </source>
</evidence>
<protein>
    <recommendedName>
        <fullName evidence="6">Ig-like domain-containing protein</fullName>
    </recommendedName>
</protein>
<keyword evidence="4" id="KW-0677">Repeat</keyword>
<dbReference type="Gene3D" id="2.20.100.10">
    <property type="entry name" value="Thrombospondin type-1 (TSP1) repeat"/>
    <property type="match status" value="1"/>
</dbReference>
<organism evidence="7">
    <name type="scientific">Cuerna arida</name>
    <dbReference type="NCBI Taxonomy" id="1464854"/>
    <lineage>
        <taxon>Eukaryota</taxon>
        <taxon>Metazoa</taxon>
        <taxon>Ecdysozoa</taxon>
        <taxon>Arthropoda</taxon>
        <taxon>Hexapoda</taxon>
        <taxon>Insecta</taxon>
        <taxon>Pterygota</taxon>
        <taxon>Neoptera</taxon>
        <taxon>Paraneoptera</taxon>
        <taxon>Hemiptera</taxon>
        <taxon>Auchenorrhyncha</taxon>
        <taxon>Membracoidea</taxon>
        <taxon>Cicadellidae</taxon>
        <taxon>Cicadellinae</taxon>
        <taxon>Proconiini</taxon>
        <taxon>Cuerna</taxon>
    </lineage>
</organism>
<feature type="domain" description="Ig-like" evidence="6">
    <location>
        <begin position="100"/>
        <end position="155"/>
    </location>
</feature>
<evidence type="ECO:0000256" key="1">
    <source>
        <dbReference type="ARBA" id="ARBA00004613"/>
    </source>
</evidence>
<feature type="non-terminal residue" evidence="7">
    <location>
        <position position="155"/>
    </location>
</feature>
<keyword evidence="5" id="KW-1015">Disulfide bond</keyword>
<dbReference type="PANTHER" id="PTHR22906:SF43">
    <property type="entry name" value="PROPERDIN"/>
    <property type="match status" value="1"/>
</dbReference>
<dbReference type="Pfam" id="PF00090">
    <property type="entry name" value="TSP_1"/>
    <property type="match status" value="1"/>
</dbReference>
<evidence type="ECO:0000256" key="3">
    <source>
        <dbReference type="ARBA" id="ARBA00022729"/>
    </source>
</evidence>
<dbReference type="InterPro" id="IPR000884">
    <property type="entry name" value="TSP1_rpt"/>
</dbReference>
<dbReference type="InterPro" id="IPR007110">
    <property type="entry name" value="Ig-like_dom"/>
</dbReference>
<dbReference type="PROSITE" id="PS50835">
    <property type="entry name" value="IG_LIKE"/>
    <property type="match status" value="1"/>
</dbReference>
<keyword evidence="2" id="KW-0964">Secreted</keyword>
<dbReference type="PROSITE" id="PS50092">
    <property type="entry name" value="TSP1"/>
    <property type="match status" value="1"/>
</dbReference>
<name>A0A1B6EVT3_9HEMI</name>
<keyword evidence="3" id="KW-0732">Signal</keyword>
<dbReference type="InterPro" id="IPR036383">
    <property type="entry name" value="TSP1_rpt_sf"/>
</dbReference>
<evidence type="ECO:0000256" key="4">
    <source>
        <dbReference type="ARBA" id="ARBA00022737"/>
    </source>
</evidence>
<dbReference type="EMBL" id="GECZ01027720">
    <property type="protein sequence ID" value="JAS42049.1"/>
    <property type="molecule type" value="Transcribed_RNA"/>
</dbReference>
<feature type="non-terminal residue" evidence="7">
    <location>
        <position position="1"/>
    </location>
</feature>
<dbReference type="FunFam" id="2.20.100.10:FF:000001">
    <property type="entry name" value="semaphorin-5A isoform X1"/>
    <property type="match status" value="1"/>
</dbReference>
<dbReference type="SUPFAM" id="SSF82895">
    <property type="entry name" value="TSP-1 type 1 repeat"/>
    <property type="match status" value="1"/>
</dbReference>
<sequence length="155" mass="17062">SIIKYESSSPLIFYFFTFSVTQDTVTWSANCEPPDITAKPINGGWSQWGPWQCSVTCGGGHGRRRRECTYPKPNLFGEPCSGPSEVDGECNVFTCGDVPPDFYEQITNSITKEAHNIRKTVGDHLVVKCDSLILGKLKNAAPSTTVEWTKDGVPL</sequence>
<gene>
    <name evidence="7" type="ORF">g.6183</name>
</gene>
<dbReference type="PANTHER" id="PTHR22906">
    <property type="entry name" value="PROPERDIN"/>
    <property type="match status" value="1"/>
</dbReference>
<reference evidence="7" key="1">
    <citation type="submission" date="2015-11" db="EMBL/GenBank/DDBJ databases">
        <title>De novo transcriptome assembly of four potential Pierce s Disease insect vectors from Arizona vineyards.</title>
        <authorList>
            <person name="Tassone E.E."/>
        </authorList>
    </citation>
    <scope>NUCLEOTIDE SEQUENCE</scope>
</reference>
<comment type="subcellular location">
    <subcellularLocation>
        <location evidence="1">Secreted</location>
    </subcellularLocation>
</comment>
<evidence type="ECO:0000256" key="2">
    <source>
        <dbReference type="ARBA" id="ARBA00022525"/>
    </source>
</evidence>
<proteinExistence type="predicted"/>
<evidence type="ECO:0000313" key="7">
    <source>
        <dbReference type="EMBL" id="JAS42049.1"/>
    </source>
</evidence>